<dbReference type="EMBL" id="MN740218">
    <property type="protein sequence ID" value="QHT94277.1"/>
    <property type="molecule type" value="Genomic_DNA"/>
</dbReference>
<proteinExistence type="predicted"/>
<accession>A0A6C0IQW0</accession>
<reference evidence="1" key="1">
    <citation type="journal article" date="2020" name="Nature">
        <title>Giant virus diversity and host interactions through global metagenomics.</title>
        <authorList>
            <person name="Schulz F."/>
            <person name="Roux S."/>
            <person name="Paez-Espino D."/>
            <person name="Jungbluth S."/>
            <person name="Walsh D.A."/>
            <person name="Denef V.J."/>
            <person name="McMahon K.D."/>
            <person name="Konstantinidis K.T."/>
            <person name="Eloe-Fadrosh E.A."/>
            <person name="Kyrpides N.C."/>
            <person name="Woyke T."/>
        </authorList>
    </citation>
    <scope>NUCLEOTIDE SEQUENCE</scope>
    <source>
        <strain evidence="1">GVMAG-M-3300024258-28</strain>
    </source>
</reference>
<evidence type="ECO:0000313" key="1">
    <source>
        <dbReference type="EMBL" id="QHT94277.1"/>
    </source>
</evidence>
<sequence>MGPTIIKHIHSYFLLYITENIYKNEYLYILL</sequence>
<organism evidence="1">
    <name type="scientific">viral metagenome</name>
    <dbReference type="NCBI Taxonomy" id="1070528"/>
    <lineage>
        <taxon>unclassified sequences</taxon>
        <taxon>metagenomes</taxon>
        <taxon>organismal metagenomes</taxon>
    </lineage>
</organism>
<name>A0A6C0IQW0_9ZZZZ</name>
<protein>
    <submittedName>
        <fullName evidence="1">Uncharacterized protein</fullName>
    </submittedName>
</protein>
<dbReference type="AlphaFoldDB" id="A0A6C0IQW0"/>